<reference evidence="2" key="1">
    <citation type="submission" date="2015-10" db="EMBL/GenBank/DDBJ databases">
        <title>Niche specialization of a soil ammonia-oxidizing archaeon, Candidatus Nitrosocosmicus oleophilus.</title>
        <authorList>
            <person name="Jung M.-Y."/>
            <person name="Rhee S.-K."/>
        </authorList>
    </citation>
    <scope>NUCLEOTIDE SEQUENCE [LARGE SCALE GENOMIC DNA]</scope>
    <source>
        <strain evidence="2">MY3</strain>
    </source>
</reference>
<dbReference type="EMBL" id="CP012850">
    <property type="protein sequence ID" value="ALI35771.1"/>
    <property type="molecule type" value="Genomic_DNA"/>
</dbReference>
<evidence type="ECO:0000313" key="1">
    <source>
        <dbReference type="EMBL" id="ALI35771.1"/>
    </source>
</evidence>
<gene>
    <name evidence="1" type="ORF">NMY3_01568</name>
</gene>
<dbReference type="Proteomes" id="UP000058925">
    <property type="component" value="Chromosome"/>
</dbReference>
<proteinExistence type="predicted"/>
<accession>A0A654LZS4</accession>
<evidence type="ECO:0000313" key="2">
    <source>
        <dbReference type="Proteomes" id="UP000058925"/>
    </source>
</evidence>
<protein>
    <submittedName>
        <fullName evidence="1">Uncharacterized protein</fullName>
    </submittedName>
</protein>
<keyword evidence="2" id="KW-1185">Reference proteome</keyword>
<organism evidence="1 2">
    <name type="scientific">Candidatus Nitrosocosmicus oleophilus</name>
    <dbReference type="NCBI Taxonomy" id="1353260"/>
    <lineage>
        <taxon>Archaea</taxon>
        <taxon>Nitrososphaerota</taxon>
        <taxon>Nitrososphaeria</taxon>
        <taxon>Nitrososphaerales</taxon>
        <taxon>Nitrososphaeraceae</taxon>
        <taxon>Candidatus Nitrosocosmicus</taxon>
    </lineage>
</organism>
<dbReference type="KEGG" id="taa:NMY3_01568"/>
<sequence>MKMMALISDIKESYMKIKNDNVICYSIPVGGIWSPLEMIN</sequence>
<name>A0A654LZS4_9ARCH</name>
<dbReference type="AlphaFoldDB" id="A0A654LZS4"/>